<dbReference type="EMBL" id="JBIYXZ010002075">
    <property type="protein sequence ID" value="KAL3057594.1"/>
    <property type="molecule type" value="Genomic_DNA"/>
</dbReference>
<gene>
    <name evidence="1" type="ORF">OYC64_007957</name>
</gene>
<keyword evidence="2" id="KW-1185">Reference proteome</keyword>
<reference evidence="1 2" key="2">
    <citation type="journal article" date="2024" name="G3 (Bethesda)">
        <title>The genome of the cryopelagic Antarctic bald notothen, Trematomus borchgrevinki.</title>
        <authorList>
            <person name="Rayamajhi N."/>
            <person name="Rivera-Colon A.G."/>
            <person name="Minhas B.F."/>
            <person name="Cheng C.C."/>
            <person name="Catchen J.M."/>
        </authorList>
    </citation>
    <scope>NUCLEOTIDE SEQUENCE [LARGE SCALE GENOMIC DNA]</scope>
    <source>
        <strain evidence="1">AGRC-2024</strain>
    </source>
</reference>
<organism evidence="1 2">
    <name type="scientific">Pagothenia borchgrevinki</name>
    <name type="common">Bald rockcod</name>
    <name type="synonym">Trematomus borchgrevinki</name>
    <dbReference type="NCBI Taxonomy" id="8213"/>
    <lineage>
        <taxon>Eukaryota</taxon>
        <taxon>Metazoa</taxon>
        <taxon>Chordata</taxon>
        <taxon>Craniata</taxon>
        <taxon>Vertebrata</taxon>
        <taxon>Euteleostomi</taxon>
        <taxon>Actinopterygii</taxon>
        <taxon>Neopterygii</taxon>
        <taxon>Teleostei</taxon>
        <taxon>Neoteleostei</taxon>
        <taxon>Acanthomorphata</taxon>
        <taxon>Eupercaria</taxon>
        <taxon>Perciformes</taxon>
        <taxon>Notothenioidei</taxon>
        <taxon>Nototheniidae</taxon>
        <taxon>Pagothenia</taxon>
    </lineage>
</organism>
<reference evidence="1 2" key="1">
    <citation type="journal article" date="2022" name="G3 (Bethesda)">
        <title>Evaluating Illumina-, Nanopore-, and PacBio-based genome assembly strategies with the bald notothen, Trematomus borchgrevinki.</title>
        <authorList>
            <person name="Rayamajhi N."/>
            <person name="Cheng C.C."/>
            <person name="Catchen J.M."/>
        </authorList>
    </citation>
    <scope>NUCLEOTIDE SEQUENCE [LARGE SCALE GENOMIC DNA]</scope>
    <source>
        <strain evidence="1">AGRC-2024</strain>
    </source>
</reference>
<sequence length="134" mass="14862">MDSPLLEPRPCPTCPGLIAGADPHRLCFECLGPDHAMDGVKHSLSCNACRSLPRLRRQHRLEHQAHYVSPDEVKDQEELDVVEMEDQEVAGEVPFIFAIPAGRAAPFVEEEEDEDFSVSGVSGRDGRVLIHPDH</sequence>
<dbReference type="Proteomes" id="UP001619887">
    <property type="component" value="Unassembled WGS sequence"/>
</dbReference>
<protein>
    <submittedName>
        <fullName evidence="1">Uncharacterized protein</fullName>
    </submittedName>
</protein>
<dbReference type="AlphaFoldDB" id="A0ABD2GTU1"/>
<accession>A0ABD2GTU1</accession>
<name>A0ABD2GTU1_PAGBO</name>
<comment type="caution">
    <text evidence="1">The sequence shown here is derived from an EMBL/GenBank/DDBJ whole genome shotgun (WGS) entry which is preliminary data.</text>
</comment>
<proteinExistence type="predicted"/>
<evidence type="ECO:0000313" key="2">
    <source>
        <dbReference type="Proteomes" id="UP001619887"/>
    </source>
</evidence>
<evidence type="ECO:0000313" key="1">
    <source>
        <dbReference type="EMBL" id="KAL3057594.1"/>
    </source>
</evidence>